<evidence type="ECO:0000259" key="6">
    <source>
        <dbReference type="PROSITE" id="PS50048"/>
    </source>
</evidence>
<dbReference type="Gene3D" id="4.10.240.10">
    <property type="entry name" value="Zn(2)-C6 fungal-type DNA-binding domain"/>
    <property type="match status" value="1"/>
</dbReference>
<protein>
    <submittedName>
        <fullName evidence="7">Transcriptional activator acu-15</fullName>
    </submittedName>
</protein>
<dbReference type="GO" id="GO:0000981">
    <property type="term" value="F:DNA-binding transcription factor activity, RNA polymerase II-specific"/>
    <property type="evidence" value="ECO:0007669"/>
    <property type="project" value="InterPro"/>
</dbReference>
<keyword evidence="3" id="KW-0238">DNA-binding</keyword>
<dbReference type="Pfam" id="PF00172">
    <property type="entry name" value="Zn_clus"/>
    <property type="match status" value="1"/>
</dbReference>
<evidence type="ECO:0000256" key="2">
    <source>
        <dbReference type="ARBA" id="ARBA00022723"/>
    </source>
</evidence>
<feature type="compositionally biased region" description="Basic and acidic residues" evidence="5">
    <location>
        <begin position="65"/>
        <end position="75"/>
    </location>
</feature>
<reference evidence="7" key="1">
    <citation type="submission" date="2019-07" db="EMBL/GenBank/DDBJ databases">
        <title>Hyphodiscus hymeniophilus genome sequencing and assembly.</title>
        <authorList>
            <person name="Kramer G."/>
            <person name="Nodwell J."/>
        </authorList>
    </citation>
    <scope>NUCLEOTIDE SEQUENCE</scope>
    <source>
        <strain evidence="7">ATCC 34498</strain>
    </source>
</reference>
<dbReference type="Pfam" id="PF04082">
    <property type="entry name" value="Fungal_trans"/>
    <property type="match status" value="2"/>
</dbReference>
<evidence type="ECO:0000256" key="4">
    <source>
        <dbReference type="ARBA" id="ARBA00023242"/>
    </source>
</evidence>
<dbReference type="PROSITE" id="PS00463">
    <property type="entry name" value="ZN2_CY6_FUNGAL_1"/>
    <property type="match status" value="1"/>
</dbReference>
<feature type="domain" description="Zn(2)-C6 fungal-type" evidence="6">
    <location>
        <begin position="33"/>
        <end position="63"/>
    </location>
</feature>
<keyword evidence="8" id="KW-1185">Reference proteome</keyword>
<evidence type="ECO:0000256" key="3">
    <source>
        <dbReference type="ARBA" id="ARBA00023125"/>
    </source>
</evidence>
<evidence type="ECO:0000256" key="1">
    <source>
        <dbReference type="ARBA" id="ARBA00004123"/>
    </source>
</evidence>
<evidence type="ECO:0000313" key="8">
    <source>
        <dbReference type="Proteomes" id="UP000785200"/>
    </source>
</evidence>
<dbReference type="InterPro" id="IPR007219">
    <property type="entry name" value="XnlR_reg_dom"/>
</dbReference>
<feature type="region of interest" description="Disordered" evidence="5">
    <location>
        <begin position="1"/>
        <end position="27"/>
    </location>
</feature>
<keyword evidence="4" id="KW-0539">Nucleus</keyword>
<organism evidence="7 8">
    <name type="scientific">Hyphodiscus hymeniophilus</name>
    <dbReference type="NCBI Taxonomy" id="353542"/>
    <lineage>
        <taxon>Eukaryota</taxon>
        <taxon>Fungi</taxon>
        <taxon>Dikarya</taxon>
        <taxon>Ascomycota</taxon>
        <taxon>Pezizomycotina</taxon>
        <taxon>Leotiomycetes</taxon>
        <taxon>Helotiales</taxon>
        <taxon>Hyphodiscaceae</taxon>
        <taxon>Hyphodiscus</taxon>
    </lineage>
</organism>
<dbReference type="InterPro" id="IPR036864">
    <property type="entry name" value="Zn2-C6_fun-type_DNA-bd_sf"/>
</dbReference>
<dbReference type="AlphaFoldDB" id="A0A9P7AVQ6"/>
<dbReference type="SMART" id="SM00906">
    <property type="entry name" value="Fungal_trans"/>
    <property type="match status" value="1"/>
</dbReference>
<dbReference type="Proteomes" id="UP000785200">
    <property type="component" value="Unassembled WGS sequence"/>
</dbReference>
<proteinExistence type="predicted"/>
<comment type="caution">
    <text evidence="7">The sequence shown here is derived from an EMBL/GenBank/DDBJ whole genome shotgun (WGS) entry which is preliminary data.</text>
</comment>
<dbReference type="GO" id="GO:0008270">
    <property type="term" value="F:zinc ion binding"/>
    <property type="evidence" value="ECO:0007669"/>
    <property type="project" value="InterPro"/>
</dbReference>
<dbReference type="PANTHER" id="PTHR46910">
    <property type="entry name" value="TRANSCRIPTION FACTOR PDR1"/>
    <property type="match status" value="1"/>
</dbReference>
<feature type="region of interest" description="Disordered" evidence="5">
    <location>
        <begin position="143"/>
        <end position="163"/>
    </location>
</feature>
<dbReference type="OrthoDB" id="3364175at2759"/>
<evidence type="ECO:0000256" key="5">
    <source>
        <dbReference type="SAM" id="MobiDB-lite"/>
    </source>
</evidence>
<name>A0A9P7AVQ6_9HELO</name>
<accession>A0A9P7AVQ6</accession>
<evidence type="ECO:0000313" key="7">
    <source>
        <dbReference type="EMBL" id="KAG0647505.1"/>
    </source>
</evidence>
<dbReference type="PROSITE" id="PS50048">
    <property type="entry name" value="ZN2_CY6_FUNGAL_2"/>
    <property type="match status" value="1"/>
</dbReference>
<feature type="region of interest" description="Disordered" evidence="5">
    <location>
        <begin position="63"/>
        <end position="95"/>
    </location>
</feature>
<dbReference type="PANTHER" id="PTHR46910:SF3">
    <property type="entry name" value="HALOTOLERANCE PROTEIN 9-RELATED"/>
    <property type="match status" value="1"/>
</dbReference>
<feature type="compositionally biased region" description="Polar residues" evidence="5">
    <location>
        <begin position="86"/>
        <end position="95"/>
    </location>
</feature>
<gene>
    <name evidence="7" type="ORF">D0Z07_6695</name>
</gene>
<keyword evidence="2" id="KW-0479">Metal-binding</keyword>
<sequence length="573" mass="64326">MPAQTNSAGTSRSSRSPTAAAEPSLKRRRAAKACQNCRLQKAKCDGKPPICNRCAGYGHTCTWSEQKRDPPRRSDGSILENIISDGPQSPRSENSTPLYLAIQSYEKLMRSVRLDLSDSTRAAVDLTLSYIRCQLPPGVLDPDASSSVRAPPMTGESCYQSGSASQSANGQRYLGEASDLYYFHTIKNILQDQGQPGGEAENDIQSYDQGIQHVETPDGVDCADLLTKELADNFIMIYFSTIHIAYPFLSKPLFIEKYESFWKRDKEFTESSSWLSLMYTMFAIGAYYTSFPLSETAERQACLRCCSHNTSFYLQQETMRRTWYLMYVLDRLLALQLGRPVAIHKQEYRVNLPLETDETACLFDGDSFPFRPDKSPSTLDYFVSVTKFSQILGQVISDLYSPSQAVLDPDRMLLSTTTLDEQLLEWKTRLPRHLRFDLGHTFEKSIVFKRQQMISCLLCASSVLLVSRACIDPTQATAEVYSQALDEDAETCLKVFDALRMPSMENAVNNTLDGPFSFGETQSVLEWQIWPGELSDPMAWSAQFINPSQSSQFGGNPVSGPQIPFYAQIKESN</sequence>
<dbReference type="InterPro" id="IPR050987">
    <property type="entry name" value="AtrR-like"/>
</dbReference>
<dbReference type="GO" id="GO:0003677">
    <property type="term" value="F:DNA binding"/>
    <property type="evidence" value="ECO:0007669"/>
    <property type="project" value="InterPro"/>
</dbReference>
<dbReference type="InterPro" id="IPR001138">
    <property type="entry name" value="Zn2Cys6_DnaBD"/>
</dbReference>
<dbReference type="CDD" id="cd12148">
    <property type="entry name" value="fungal_TF_MHR"/>
    <property type="match status" value="1"/>
</dbReference>
<comment type="subcellular location">
    <subcellularLocation>
        <location evidence="1">Nucleus</location>
    </subcellularLocation>
</comment>
<dbReference type="SUPFAM" id="SSF57701">
    <property type="entry name" value="Zn2/Cys6 DNA-binding domain"/>
    <property type="match status" value="1"/>
</dbReference>
<dbReference type="EMBL" id="VNKQ01000012">
    <property type="protein sequence ID" value="KAG0647505.1"/>
    <property type="molecule type" value="Genomic_DNA"/>
</dbReference>
<dbReference type="GO" id="GO:0006351">
    <property type="term" value="P:DNA-templated transcription"/>
    <property type="evidence" value="ECO:0007669"/>
    <property type="project" value="InterPro"/>
</dbReference>
<dbReference type="CDD" id="cd00067">
    <property type="entry name" value="GAL4"/>
    <property type="match status" value="1"/>
</dbReference>
<dbReference type="SMART" id="SM00066">
    <property type="entry name" value="GAL4"/>
    <property type="match status" value="1"/>
</dbReference>
<feature type="compositionally biased region" description="Low complexity" evidence="5">
    <location>
        <begin position="7"/>
        <end position="23"/>
    </location>
</feature>